<reference evidence="5 6" key="1">
    <citation type="submission" date="2016-07" db="EMBL/GenBank/DDBJ databases">
        <title>Multiple horizontal gene transfer events from other fungi enriched the ability of initially mycotrophic Trichoderma (Ascomycota) to feed on dead plant biomass.</title>
        <authorList>
            <consortium name="DOE Joint Genome Institute"/>
            <person name="Aerts A."/>
            <person name="Atanasova L."/>
            <person name="Chenthamara K."/>
            <person name="Zhang J."/>
            <person name="Grujic M."/>
            <person name="Henrissat B."/>
            <person name="Kuo A."/>
            <person name="Salamov A."/>
            <person name="Lipzen A."/>
            <person name="Labutti K."/>
            <person name="Barry K."/>
            <person name="Miao Y."/>
            <person name="Rahimi M.J."/>
            <person name="Shen Q."/>
            <person name="Grigoriev I.V."/>
            <person name="Kubicek C.P."/>
            <person name="Druzhinina I.S."/>
        </authorList>
    </citation>
    <scope>NUCLEOTIDE SEQUENCE [LARGE SCALE GENOMIC DNA]</scope>
    <source>
        <strain evidence="5 6">ATCC 18648</strain>
    </source>
</reference>
<feature type="transmembrane region" description="Helical" evidence="3">
    <location>
        <begin position="70"/>
        <end position="92"/>
    </location>
</feature>
<dbReference type="PANTHER" id="PTHR11360">
    <property type="entry name" value="MONOCARBOXYLATE TRANSPORTER"/>
    <property type="match status" value="1"/>
</dbReference>
<keyword evidence="3" id="KW-0472">Membrane</keyword>
<dbReference type="PROSITE" id="PS50850">
    <property type="entry name" value="MFS"/>
    <property type="match status" value="1"/>
</dbReference>
<evidence type="ECO:0000256" key="1">
    <source>
        <dbReference type="ARBA" id="ARBA00004141"/>
    </source>
</evidence>
<dbReference type="GO" id="GO:0022857">
    <property type="term" value="F:transmembrane transporter activity"/>
    <property type="evidence" value="ECO:0007669"/>
    <property type="project" value="InterPro"/>
</dbReference>
<feature type="transmembrane region" description="Helical" evidence="3">
    <location>
        <begin position="112"/>
        <end position="132"/>
    </location>
</feature>
<gene>
    <name evidence="5" type="ORF">M440DRAFT_1004876</name>
</gene>
<feature type="transmembrane region" description="Helical" evidence="3">
    <location>
        <begin position="139"/>
        <end position="158"/>
    </location>
</feature>
<dbReference type="PANTHER" id="PTHR11360:SF177">
    <property type="entry name" value="RIBOFLAVIN TRANSPORTER MCH5"/>
    <property type="match status" value="1"/>
</dbReference>
<proteinExistence type="inferred from homology"/>
<dbReference type="GO" id="GO:0016020">
    <property type="term" value="C:membrane"/>
    <property type="evidence" value="ECO:0007669"/>
    <property type="project" value="UniProtKB-SubCell"/>
</dbReference>
<feature type="transmembrane region" description="Helical" evidence="3">
    <location>
        <begin position="304"/>
        <end position="325"/>
    </location>
</feature>
<dbReference type="SUPFAM" id="SSF103473">
    <property type="entry name" value="MFS general substrate transporter"/>
    <property type="match status" value="1"/>
</dbReference>
<dbReference type="InterPro" id="IPR036259">
    <property type="entry name" value="MFS_trans_sf"/>
</dbReference>
<dbReference type="OrthoDB" id="6499973at2759"/>
<dbReference type="Pfam" id="PF07690">
    <property type="entry name" value="MFS_1"/>
    <property type="match status" value="1"/>
</dbReference>
<feature type="transmembrane region" description="Helical" evidence="3">
    <location>
        <begin position="228"/>
        <end position="248"/>
    </location>
</feature>
<dbReference type="InterPro" id="IPR011701">
    <property type="entry name" value="MFS"/>
</dbReference>
<feature type="transmembrane region" description="Helical" evidence="3">
    <location>
        <begin position="427"/>
        <end position="448"/>
    </location>
</feature>
<comment type="subcellular location">
    <subcellularLocation>
        <location evidence="1">Membrane</location>
        <topology evidence="1">Multi-pass membrane protein</topology>
    </subcellularLocation>
</comment>
<feature type="domain" description="Major facilitator superfamily (MFS) profile" evidence="4">
    <location>
        <begin position="70"/>
        <end position="491"/>
    </location>
</feature>
<evidence type="ECO:0000259" key="4">
    <source>
        <dbReference type="PROSITE" id="PS50850"/>
    </source>
</evidence>
<feature type="transmembrane region" description="Helical" evidence="3">
    <location>
        <begin position="393"/>
        <end position="415"/>
    </location>
</feature>
<dbReference type="Gene3D" id="1.20.1250.20">
    <property type="entry name" value="MFS general substrate transporter like domains"/>
    <property type="match status" value="2"/>
</dbReference>
<keyword evidence="3" id="KW-1133">Transmembrane helix</keyword>
<organism evidence="5 6">
    <name type="scientific">Trichoderma longibrachiatum ATCC 18648</name>
    <dbReference type="NCBI Taxonomy" id="983965"/>
    <lineage>
        <taxon>Eukaryota</taxon>
        <taxon>Fungi</taxon>
        <taxon>Dikarya</taxon>
        <taxon>Ascomycota</taxon>
        <taxon>Pezizomycotina</taxon>
        <taxon>Sordariomycetes</taxon>
        <taxon>Hypocreomycetidae</taxon>
        <taxon>Hypocreales</taxon>
        <taxon>Hypocreaceae</taxon>
        <taxon>Trichoderma</taxon>
    </lineage>
</organism>
<feature type="transmembrane region" description="Helical" evidence="3">
    <location>
        <begin position="460"/>
        <end position="482"/>
    </location>
</feature>
<feature type="transmembrane region" description="Helical" evidence="3">
    <location>
        <begin position="196"/>
        <end position="216"/>
    </location>
</feature>
<keyword evidence="3" id="KW-0812">Transmembrane</keyword>
<comment type="similarity">
    <text evidence="2">Belongs to the major facilitator superfamily. Monocarboxylate porter (TC 2.A.1.13) family.</text>
</comment>
<feature type="transmembrane region" description="Helical" evidence="3">
    <location>
        <begin position="164"/>
        <end position="184"/>
    </location>
</feature>
<evidence type="ECO:0000256" key="3">
    <source>
        <dbReference type="SAM" id="Phobius"/>
    </source>
</evidence>
<evidence type="ECO:0000313" key="6">
    <source>
        <dbReference type="Proteomes" id="UP000240760"/>
    </source>
</evidence>
<dbReference type="AlphaFoldDB" id="A0A2T4CHE5"/>
<keyword evidence="6" id="KW-1185">Reference proteome</keyword>
<feature type="transmembrane region" description="Helical" evidence="3">
    <location>
        <begin position="367"/>
        <end position="387"/>
    </location>
</feature>
<dbReference type="Proteomes" id="UP000240760">
    <property type="component" value="Unassembled WGS sequence"/>
</dbReference>
<name>A0A2T4CHE5_TRILO</name>
<accession>A0A2T4CHE5</accession>
<sequence length="491" mass="51708">MTMLNPEKPSLAALEPLPLETSIMDIPPTTSASEGVPNSPVNSIAASEETMVVQEDGSAAGAVPDGGLRAWLVVLGGFLDFAIAFGLVNSFGTFQARYESEWPWLSTSTITWIGSIQLFILFLGGAVVGPIFDKHGSRALMFSGTAVCLLSFICSSFATQYYQYLLAQGILLGIGSALLFYPATSAISEWFNHKRGLALGIALSGSSVGGIFWPIIINKLFASVPGPWVHRIIALISVPVLLVSCFLVRERKVTPTTTVVVTDTEANLSGSVTSPGSADKDKLDSTAETREGSGILEAVCERRFGALCLSLFFIYGGMLIPFYYIPLFAIEHGLGATMANNLLAIGYAGSVVGRVGSGWIADRFGRFNVLFIMGVLTSAITFSWASMTSPAGMTASALLFGLFSGGLVPLGSACVAQTTPDMGRIGLRIGLMMAFASFAALAGGPASGAIKDATTAWIDVYSFSAAVTLAGAGVLLAVRFWWRPFGEKAVF</sequence>
<feature type="transmembrane region" description="Helical" evidence="3">
    <location>
        <begin position="337"/>
        <end position="355"/>
    </location>
</feature>
<dbReference type="InterPro" id="IPR020846">
    <property type="entry name" value="MFS_dom"/>
</dbReference>
<dbReference type="InterPro" id="IPR050327">
    <property type="entry name" value="Proton-linked_MCT"/>
</dbReference>
<evidence type="ECO:0000256" key="2">
    <source>
        <dbReference type="ARBA" id="ARBA00006727"/>
    </source>
</evidence>
<protein>
    <submittedName>
        <fullName evidence="5">MFS general substrate transporter</fullName>
    </submittedName>
</protein>
<dbReference type="EMBL" id="KZ679126">
    <property type="protein sequence ID" value="PTB81001.1"/>
    <property type="molecule type" value="Genomic_DNA"/>
</dbReference>
<evidence type="ECO:0000313" key="5">
    <source>
        <dbReference type="EMBL" id="PTB81001.1"/>
    </source>
</evidence>